<organism evidence="1 2">
    <name type="scientific">Rhodopirellula baltica WH47</name>
    <dbReference type="NCBI Taxonomy" id="991778"/>
    <lineage>
        <taxon>Bacteria</taxon>
        <taxon>Pseudomonadati</taxon>
        <taxon>Planctomycetota</taxon>
        <taxon>Planctomycetia</taxon>
        <taxon>Pirellulales</taxon>
        <taxon>Pirellulaceae</taxon>
        <taxon>Rhodopirellula</taxon>
    </lineage>
</organism>
<accession>F2AQF6</accession>
<name>F2AQF6_RHOBT</name>
<dbReference type="AlphaFoldDB" id="F2AQF6"/>
<comment type="caution">
    <text evidence="1">The sequence shown here is derived from an EMBL/GenBank/DDBJ whole genome shotgun (WGS) entry which is preliminary data.</text>
</comment>
<proteinExistence type="predicted"/>
<reference evidence="1 2" key="1">
    <citation type="journal article" date="2013" name="Mar. Genomics">
        <title>Expression of sulfatases in Rhodopirellula baltica and the diversity of sulfatases in the genus Rhodopirellula.</title>
        <authorList>
            <person name="Wegner C.E."/>
            <person name="Richter-Heitmann T."/>
            <person name="Klindworth A."/>
            <person name="Klockow C."/>
            <person name="Richter M."/>
            <person name="Achstetter T."/>
            <person name="Glockner F.O."/>
            <person name="Harder J."/>
        </authorList>
    </citation>
    <scope>NUCLEOTIDE SEQUENCE [LARGE SCALE GENOMIC DNA]</scope>
    <source>
        <strain evidence="1 2">WH47</strain>
    </source>
</reference>
<dbReference type="Proteomes" id="UP000006222">
    <property type="component" value="Unassembled WGS sequence"/>
</dbReference>
<dbReference type="EMBL" id="AFAR01000113">
    <property type="protein sequence ID" value="EGF28100.1"/>
    <property type="molecule type" value="Genomic_DNA"/>
</dbReference>
<evidence type="ECO:0000313" key="2">
    <source>
        <dbReference type="Proteomes" id="UP000006222"/>
    </source>
</evidence>
<dbReference type="PATRIC" id="fig|991778.3.peg.2045"/>
<sequence length="74" mass="8776">MDRSTKQAGNPKYAPNAKLIRNQWEQKRMQGQIESRKNLIGLPERTFQKQMVAISYPRPRRVKCMQNAFQSRIK</sequence>
<gene>
    <name evidence="1" type="ORF">RBWH47_00909</name>
</gene>
<evidence type="ECO:0000313" key="1">
    <source>
        <dbReference type="EMBL" id="EGF28100.1"/>
    </source>
</evidence>
<protein>
    <submittedName>
        <fullName evidence="1">Uncharacterized protein</fullName>
    </submittedName>
</protein>